<accession>A0ABV5HST8</accession>
<feature type="coiled-coil region" evidence="1">
    <location>
        <begin position="13"/>
        <end position="47"/>
    </location>
</feature>
<keyword evidence="3" id="KW-1185">Reference proteome</keyword>
<dbReference type="EMBL" id="JBHMEP010000008">
    <property type="protein sequence ID" value="MFB9137020.1"/>
    <property type="molecule type" value="Genomic_DNA"/>
</dbReference>
<evidence type="ECO:0000256" key="1">
    <source>
        <dbReference type="SAM" id="Coils"/>
    </source>
</evidence>
<organism evidence="2 3">
    <name type="scientific">Vibrio olivae</name>
    <dbReference type="NCBI Taxonomy" id="1243002"/>
    <lineage>
        <taxon>Bacteria</taxon>
        <taxon>Pseudomonadati</taxon>
        <taxon>Pseudomonadota</taxon>
        <taxon>Gammaproteobacteria</taxon>
        <taxon>Vibrionales</taxon>
        <taxon>Vibrionaceae</taxon>
        <taxon>Vibrio</taxon>
    </lineage>
</organism>
<evidence type="ECO:0000313" key="3">
    <source>
        <dbReference type="Proteomes" id="UP001589645"/>
    </source>
</evidence>
<sequence>MPEQNIGQILQAFNSIESKIQDQNQMLKELSAKVNALEQQNKHLVQMVHQLQSPSSHEPLDVHNHEFEDKVTQQLRSIEDQSKKTMEMIKANGGAKKRAWP</sequence>
<reference evidence="2 3" key="1">
    <citation type="submission" date="2024-09" db="EMBL/GenBank/DDBJ databases">
        <authorList>
            <person name="Sun Q."/>
            <person name="Mori K."/>
        </authorList>
    </citation>
    <scope>NUCLEOTIDE SEQUENCE [LARGE SCALE GENOMIC DNA]</scope>
    <source>
        <strain evidence="2 3">CECT 8064</strain>
    </source>
</reference>
<protein>
    <submittedName>
        <fullName evidence="2">Uncharacterized protein</fullName>
    </submittedName>
</protein>
<evidence type="ECO:0000313" key="2">
    <source>
        <dbReference type="EMBL" id="MFB9137020.1"/>
    </source>
</evidence>
<comment type="caution">
    <text evidence="2">The sequence shown here is derived from an EMBL/GenBank/DDBJ whole genome shotgun (WGS) entry which is preliminary data.</text>
</comment>
<dbReference type="Proteomes" id="UP001589645">
    <property type="component" value="Unassembled WGS sequence"/>
</dbReference>
<proteinExistence type="predicted"/>
<keyword evidence="1" id="KW-0175">Coiled coil</keyword>
<dbReference type="RefSeq" id="WP_390195828.1">
    <property type="nucleotide sequence ID" value="NZ_JBHMEP010000008.1"/>
</dbReference>
<name>A0ABV5HST8_9VIBR</name>
<gene>
    <name evidence="2" type="ORF">ACFFUV_18780</name>
</gene>